<reference evidence="2 3" key="1">
    <citation type="submission" date="2016-05" db="EMBL/GenBank/DDBJ databases">
        <title>First whole genome sequencing of Entamoeba histolytica HM1:IMSS-clone-6.</title>
        <authorList>
            <person name="Mukherjee Avik.K."/>
            <person name="Izumyama S."/>
            <person name="Nakada-Tsukui K."/>
            <person name="Nozaki T."/>
        </authorList>
    </citation>
    <scope>NUCLEOTIDE SEQUENCE [LARGE SCALE GENOMIC DNA]</scope>
    <source>
        <strain evidence="2 3">HM1:IMSS clone 6</strain>
    </source>
</reference>
<feature type="domain" description="Rhodanese" evidence="1">
    <location>
        <begin position="299"/>
        <end position="403"/>
    </location>
</feature>
<dbReference type="PANTHER" id="PTHR13297:SF5">
    <property type="entry name" value="TBC1 DOMAIN FAMILY MEMBER 23"/>
    <property type="match status" value="1"/>
</dbReference>
<dbReference type="EMBL" id="BDEQ01000001">
    <property type="protein sequence ID" value="GAT93687.1"/>
    <property type="molecule type" value="Genomic_DNA"/>
</dbReference>
<dbReference type="Gene3D" id="3.40.250.10">
    <property type="entry name" value="Rhodanese-like domain"/>
    <property type="match status" value="1"/>
</dbReference>
<sequence>MTTPIEELIKNAIEIKDIFTVKEMTRITGIQANQRNKIYPLLLGIREEMKLNMEKVVETDKFLPFYTPIFSSNLSEIMKSLALIIGNLKGDEMALAQVALPLLSLDLETDQICSLVDKIVNLYIPLIKEENKEVVEGIYVIFNLIIQYHCPELIKKFTEVKVDLKQFVVNEVCMLCLPLIESIQGKLQLIDQLLLSSDQMLHFYVLISHVILLKDTLLKAPSAEAVISGINSKISEDEIKKVVGFAKALVSNTPISITKQLFACITNSPQYQRWVYSTITTGNVAIVSPKDIFADKNSRGFSLFLIDGRKREMYLSGTIPGAINIDASSIQSEPENIENFIKDIEGLKKSNTHIVVFGNTDHRDAVEQIQQIMIWLIKNGFKHVSELHNGFTGYHYLFDNEKGFPVENHSLTNCSICRKQGVEGVNNLIRATENVGTKAFEFAKGWFGTAVASMTVKESENVKDVKDIQQENIKTETKEIIQPKQKTTQIQKEEKKVDGNKEESDYYEELMKTEFHMKGEIIGDKNESVIVIGTNREMILINETDGKYQLVKKIPLILLKKISLKKATPGILTFNGVPPHLPLTIKLENVQSFLQFLKSKSAKKENQKAD</sequence>
<dbReference type="VEuPathDB" id="AmoebaDB:EHI8A_083960"/>
<dbReference type="SUPFAM" id="SSF52821">
    <property type="entry name" value="Rhodanese/Cell cycle control phosphatase"/>
    <property type="match status" value="1"/>
</dbReference>
<dbReference type="Pfam" id="PF00581">
    <property type="entry name" value="Rhodanese"/>
    <property type="match status" value="1"/>
</dbReference>
<dbReference type="InterPro" id="IPR036873">
    <property type="entry name" value="Rhodanese-like_dom_sf"/>
</dbReference>
<dbReference type="VEuPathDB" id="AmoebaDB:EHI_177300"/>
<dbReference type="OMA" id="WVYESIN"/>
<dbReference type="GO" id="GO:0005829">
    <property type="term" value="C:cytosol"/>
    <property type="evidence" value="ECO:0007669"/>
    <property type="project" value="GOC"/>
</dbReference>
<evidence type="ECO:0000259" key="1">
    <source>
        <dbReference type="PROSITE" id="PS50206"/>
    </source>
</evidence>
<dbReference type="GO" id="GO:0005802">
    <property type="term" value="C:trans-Golgi network"/>
    <property type="evidence" value="ECO:0007669"/>
    <property type="project" value="TreeGrafter"/>
</dbReference>
<dbReference type="CDD" id="cd00158">
    <property type="entry name" value="RHOD"/>
    <property type="match status" value="1"/>
</dbReference>
<dbReference type="PROSITE" id="PS50206">
    <property type="entry name" value="RHODANESE_3"/>
    <property type="match status" value="1"/>
</dbReference>
<dbReference type="VEuPathDB" id="AmoebaDB:EHI5A_084390"/>
<dbReference type="VEuPathDB" id="AmoebaDB:EHI7A_085120"/>
<name>A0A5K1UVW4_ENTHI</name>
<proteinExistence type="predicted"/>
<dbReference type="Proteomes" id="UP000078387">
    <property type="component" value="Unassembled WGS sequence"/>
</dbReference>
<dbReference type="InterPro" id="IPR039755">
    <property type="entry name" value="TBC1D23"/>
</dbReference>
<protein>
    <recommendedName>
        <fullName evidence="1">Rhodanese domain-containing protein</fullName>
    </recommendedName>
</protein>
<gene>
    <name evidence="2" type="ORF">CL6EHI_177300</name>
</gene>
<dbReference type="InterPro" id="IPR001763">
    <property type="entry name" value="Rhodanese-like_dom"/>
</dbReference>
<accession>A0A5K1UVW4</accession>
<dbReference type="PANTHER" id="PTHR13297">
    <property type="entry name" value="TBC1 DOMAIN FAMILY MEMBER 23-RELATED"/>
    <property type="match status" value="1"/>
</dbReference>
<organism evidence="2 3">
    <name type="scientific">Entamoeba histolytica</name>
    <dbReference type="NCBI Taxonomy" id="5759"/>
    <lineage>
        <taxon>Eukaryota</taxon>
        <taxon>Amoebozoa</taxon>
        <taxon>Evosea</taxon>
        <taxon>Archamoebae</taxon>
        <taxon>Mastigamoebida</taxon>
        <taxon>Entamoebidae</taxon>
        <taxon>Entamoeba</taxon>
    </lineage>
</organism>
<dbReference type="VEuPathDB" id="AmoebaDB:KM1_152710"/>
<dbReference type="AlphaFoldDB" id="A0A5K1UVW4"/>
<dbReference type="GO" id="GO:0099041">
    <property type="term" value="P:vesicle tethering to Golgi"/>
    <property type="evidence" value="ECO:0007669"/>
    <property type="project" value="TreeGrafter"/>
</dbReference>
<evidence type="ECO:0000313" key="3">
    <source>
        <dbReference type="Proteomes" id="UP000078387"/>
    </source>
</evidence>
<evidence type="ECO:0000313" key="2">
    <source>
        <dbReference type="EMBL" id="GAT93687.1"/>
    </source>
</evidence>
<dbReference type="Gene3D" id="1.10.472.80">
    <property type="entry name" value="Ypt/Rab-GAP domain of gyp1p, domain 3"/>
    <property type="match status" value="1"/>
</dbReference>
<dbReference type="GO" id="GO:0042147">
    <property type="term" value="P:retrograde transport, endosome to Golgi"/>
    <property type="evidence" value="ECO:0007669"/>
    <property type="project" value="InterPro"/>
</dbReference>
<comment type="caution">
    <text evidence="2">The sequence shown here is derived from an EMBL/GenBank/DDBJ whole genome shotgun (WGS) entry which is preliminary data.</text>
</comment>